<evidence type="ECO:0000313" key="1">
    <source>
        <dbReference type="EMBL" id="GGZ49696.1"/>
    </source>
</evidence>
<name>A0A918QJB8_9ACTN</name>
<gene>
    <name evidence="1" type="ORF">GCM10010387_49960</name>
</gene>
<accession>A0A918QJB8</accession>
<protein>
    <submittedName>
        <fullName evidence="1">Uncharacterized protein</fullName>
    </submittedName>
</protein>
<dbReference type="Proteomes" id="UP000630936">
    <property type="component" value="Unassembled WGS sequence"/>
</dbReference>
<sequence length="105" mass="11676">MLDWTADGHAYRAEPTEFIPVSTVTTSTPALAHDVELPGSWWAGLKSALHVLARVPTDRESVCQGWIDCDSRHFLDIDPIRITAWTTGSHRLALGERHRRASSCP</sequence>
<dbReference type="RefSeq" id="WP_190125460.1">
    <property type="nucleotide sequence ID" value="NZ_BMWG01000019.1"/>
</dbReference>
<comment type="caution">
    <text evidence="1">The sequence shown here is derived from an EMBL/GenBank/DDBJ whole genome shotgun (WGS) entry which is preliminary data.</text>
</comment>
<dbReference type="EMBL" id="BMWG01000019">
    <property type="protein sequence ID" value="GGZ49696.1"/>
    <property type="molecule type" value="Genomic_DNA"/>
</dbReference>
<reference evidence="1" key="1">
    <citation type="journal article" date="2014" name="Int. J. Syst. Evol. Microbiol.">
        <title>Complete genome sequence of Corynebacterium casei LMG S-19264T (=DSM 44701T), isolated from a smear-ripened cheese.</title>
        <authorList>
            <consortium name="US DOE Joint Genome Institute (JGI-PGF)"/>
            <person name="Walter F."/>
            <person name="Albersmeier A."/>
            <person name="Kalinowski J."/>
            <person name="Ruckert C."/>
        </authorList>
    </citation>
    <scope>NUCLEOTIDE SEQUENCE</scope>
    <source>
        <strain evidence="1">JCM 4988</strain>
    </source>
</reference>
<proteinExistence type="predicted"/>
<evidence type="ECO:0000313" key="2">
    <source>
        <dbReference type="Proteomes" id="UP000630936"/>
    </source>
</evidence>
<dbReference type="AlphaFoldDB" id="A0A918QJB8"/>
<organism evidence="1 2">
    <name type="scientific">Streptomyces inusitatus</name>
    <dbReference type="NCBI Taxonomy" id="68221"/>
    <lineage>
        <taxon>Bacteria</taxon>
        <taxon>Bacillati</taxon>
        <taxon>Actinomycetota</taxon>
        <taxon>Actinomycetes</taxon>
        <taxon>Kitasatosporales</taxon>
        <taxon>Streptomycetaceae</taxon>
        <taxon>Streptomyces</taxon>
    </lineage>
</organism>
<reference evidence="1" key="2">
    <citation type="submission" date="2020-09" db="EMBL/GenBank/DDBJ databases">
        <authorList>
            <person name="Sun Q."/>
            <person name="Ohkuma M."/>
        </authorList>
    </citation>
    <scope>NUCLEOTIDE SEQUENCE</scope>
    <source>
        <strain evidence="1">JCM 4988</strain>
    </source>
</reference>
<keyword evidence="2" id="KW-1185">Reference proteome</keyword>